<dbReference type="KEGG" id="bfl:Bfl389"/>
<keyword evidence="7 9" id="KW-0472">Membrane</keyword>
<sequence>MIHFFKKICWFLRLVLIMHVLYMVNWAYSNNKSVFHVLQPTGVSSLKSDYQEISSDIVADSTNCEIITVTADINNSLVSTSTSIDSLNTKYIIDAADLLKNISGFSVIRYGGANNDFVFRGIPGSKMHILVDTGEIIGACLFRMDPATSYIAPGNFDILNFVKGPQTVLWGPVTSGGTIQFQRYHPRFDLSDVKMRSNFTIGSFNSIKRNIDTIFGNKYGYIRLIGNCDYSGDYRDANNHRVHSAWYKWNFDSNLSFNLKSNTYLIVNLGQGNGRANYATKAMDGLCFSRESYGLKIITSDIDDIISEIEFQIWNHHIHHIMMNNTIPVSMTSVTSTYNKHCCSVVSNINNVDRVLWGSRGMITYQWKDFKCFSGIDIQLNQHKKQKDCMSNAFYVDVFSTDSGIFTELIFDALLNKKIIGGIRLEYSMIDFFNNYGMKRYKNNLLYPAGFIRYENNISSSCLYYCGIGMCCRFPDYWELMSFESNECSKQTDSIFKLKPEKTIQIDVGTYFKKSRVTGWISSYAGYIKDFIYCHHNDNKNEVRSKNSIDYIHNVYVKIYGTEMGLSYQFNDYWYGESNISYPWGWNMNDRCVLPTISPLEGRLTLQFKQKKYIVGASWRLVSSSQRIMGISSLILPNTMLPKKCLNTSCYTPSFEVISMYMSWKASQYYTCNIGVDNLFNQNYKEYINVSNHYSISKNSNKLSVYEPGRTWWMNVEVAF</sequence>
<dbReference type="AlphaFoldDB" id="Q7VR34"/>
<evidence type="ECO:0000256" key="9">
    <source>
        <dbReference type="RuleBase" id="RU003357"/>
    </source>
</evidence>
<dbReference type="GO" id="GO:0044718">
    <property type="term" value="P:siderophore transmembrane transport"/>
    <property type="evidence" value="ECO:0007669"/>
    <property type="project" value="TreeGrafter"/>
</dbReference>
<reference evidence="13 14" key="1">
    <citation type="journal article" date="2003" name="Proc. Natl. Acad. Sci. U.S.A.">
        <title>The genome sequence of Blochmannia floridanus: comparative analysis of reduced genomes.</title>
        <authorList>
            <person name="Gil R."/>
            <person name="Silva F.J."/>
            <person name="Zientz E."/>
            <person name="Delmotte F."/>
            <person name="Gonzalez-Candelas F."/>
            <person name="Latorre A."/>
            <person name="Rausell C."/>
            <person name="Kramerbeek J."/>
            <person name="Gadau J."/>
            <person name="Hoelldobler B."/>
            <person name="van Ham R.C.H.J."/>
            <person name="Gross R."/>
            <person name="Moya A."/>
        </authorList>
    </citation>
    <scope>NUCLEOTIDE SEQUENCE [LARGE SCALE GENOMIC DNA]</scope>
</reference>
<dbReference type="GO" id="GO:0015344">
    <property type="term" value="F:siderophore uptake transmembrane transporter activity"/>
    <property type="evidence" value="ECO:0007669"/>
    <property type="project" value="TreeGrafter"/>
</dbReference>
<dbReference type="Gene3D" id="2.170.130.10">
    <property type="entry name" value="TonB-dependent receptor, plug domain"/>
    <property type="match status" value="1"/>
</dbReference>
<dbReference type="InterPro" id="IPR000531">
    <property type="entry name" value="Beta-barrel_TonB"/>
</dbReference>
<keyword evidence="6 9" id="KW-0798">TonB box</keyword>
<comment type="subcellular location">
    <subcellularLocation>
        <location evidence="1">Cell outer membrane</location>
        <topology evidence="1">Multi-pass membrane protein</topology>
    </subcellularLocation>
</comment>
<dbReference type="PANTHER" id="PTHR30069">
    <property type="entry name" value="TONB-DEPENDENT OUTER MEMBRANE RECEPTOR"/>
    <property type="match status" value="1"/>
</dbReference>
<evidence type="ECO:0000256" key="4">
    <source>
        <dbReference type="ARBA" id="ARBA00022692"/>
    </source>
</evidence>
<keyword evidence="8" id="KW-0998">Cell outer membrane</keyword>
<organism evidence="13 14">
    <name type="scientific">Blochmanniella floridana</name>
    <dbReference type="NCBI Taxonomy" id="203907"/>
    <lineage>
        <taxon>Bacteria</taxon>
        <taxon>Pseudomonadati</taxon>
        <taxon>Pseudomonadota</taxon>
        <taxon>Gammaproteobacteria</taxon>
        <taxon>Enterobacterales</taxon>
        <taxon>Enterobacteriaceae</taxon>
        <taxon>ant endosymbionts</taxon>
        <taxon>Candidatus Blochmanniella</taxon>
    </lineage>
</organism>
<evidence type="ECO:0000256" key="8">
    <source>
        <dbReference type="ARBA" id="ARBA00023237"/>
    </source>
</evidence>
<name>Q7VR34_BLOFL</name>
<dbReference type="Pfam" id="PF00593">
    <property type="entry name" value="TonB_dep_Rec_b-barrel"/>
    <property type="match status" value="1"/>
</dbReference>
<dbReference type="HOGENOM" id="CLU_014873_2_1_6"/>
<evidence type="ECO:0000313" key="14">
    <source>
        <dbReference type="Proteomes" id="UP000002192"/>
    </source>
</evidence>
<dbReference type="Pfam" id="PF07715">
    <property type="entry name" value="Plug"/>
    <property type="match status" value="1"/>
</dbReference>
<evidence type="ECO:0000256" key="10">
    <source>
        <dbReference type="SAM" id="Phobius"/>
    </source>
</evidence>
<dbReference type="PANTHER" id="PTHR30069:SF49">
    <property type="entry name" value="OUTER MEMBRANE PROTEIN C"/>
    <property type="match status" value="1"/>
</dbReference>
<dbReference type="InterPro" id="IPR010917">
    <property type="entry name" value="TonB_rcpt_CS"/>
</dbReference>
<dbReference type="Proteomes" id="UP000002192">
    <property type="component" value="Chromosome"/>
</dbReference>
<evidence type="ECO:0000256" key="2">
    <source>
        <dbReference type="ARBA" id="ARBA00022448"/>
    </source>
</evidence>
<evidence type="ECO:0000259" key="11">
    <source>
        <dbReference type="Pfam" id="PF00593"/>
    </source>
</evidence>
<feature type="transmembrane region" description="Helical" evidence="10">
    <location>
        <begin position="10"/>
        <end position="28"/>
    </location>
</feature>
<proteinExistence type="inferred from homology"/>
<dbReference type="SUPFAM" id="SSF56935">
    <property type="entry name" value="Porins"/>
    <property type="match status" value="1"/>
</dbReference>
<dbReference type="InterPro" id="IPR039426">
    <property type="entry name" value="TonB-dep_rcpt-like"/>
</dbReference>
<keyword evidence="10" id="KW-1133">Transmembrane helix</keyword>
<feature type="domain" description="TonB-dependent receptor plug" evidence="12">
    <location>
        <begin position="84"/>
        <end position="178"/>
    </location>
</feature>
<evidence type="ECO:0000256" key="1">
    <source>
        <dbReference type="ARBA" id="ARBA00004571"/>
    </source>
</evidence>
<dbReference type="eggNOG" id="COG4771">
    <property type="taxonomic scope" value="Bacteria"/>
</dbReference>
<evidence type="ECO:0000256" key="6">
    <source>
        <dbReference type="ARBA" id="ARBA00023077"/>
    </source>
</evidence>
<dbReference type="GO" id="GO:0009279">
    <property type="term" value="C:cell outer membrane"/>
    <property type="evidence" value="ECO:0007669"/>
    <property type="project" value="UniProtKB-SubCell"/>
</dbReference>
<dbReference type="InterPro" id="IPR012910">
    <property type="entry name" value="Plug_dom"/>
</dbReference>
<protein>
    <submittedName>
        <fullName evidence="13">Outer membrane protein OprC</fullName>
    </submittedName>
</protein>
<keyword evidence="3" id="KW-1134">Transmembrane beta strand</keyword>
<dbReference type="STRING" id="203907.Bfl389"/>
<gene>
    <name evidence="13" type="primary">oprC</name>
    <name evidence="13" type="ordered locus">Bfl389</name>
</gene>
<evidence type="ECO:0000256" key="3">
    <source>
        <dbReference type="ARBA" id="ARBA00022452"/>
    </source>
</evidence>
<dbReference type="PROSITE" id="PS01156">
    <property type="entry name" value="TONB_DEPENDENT_REC_2"/>
    <property type="match status" value="1"/>
</dbReference>
<keyword evidence="5" id="KW-0732">Signal</keyword>
<dbReference type="EMBL" id="BX248583">
    <property type="protein sequence ID" value="CAD83455.1"/>
    <property type="molecule type" value="Genomic_DNA"/>
</dbReference>
<dbReference type="SMR" id="Q7VR34"/>
<evidence type="ECO:0000256" key="5">
    <source>
        <dbReference type="ARBA" id="ARBA00022729"/>
    </source>
</evidence>
<feature type="domain" description="TonB-dependent receptor-like beta-barrel" evidence="11">
    <location>
        <begin position="229"/>
        <end position="679"/>
    </location>
</feature>
<dbReference type="InterPro" id="IPR037066">
    <property type="entry name" value="Plug_dom_sf"/>
</dbReference>
<keyword evidence="4 10" id="KW-0812">Transmembrane</keyword>
<accession>Q7VR34</accession>
<evidence type="ECO:0000313" key="13">
    <source>
        <dbReference type="EMBL" id="CAD83455.1"/>
    </source>
</evidence>
<dbReference type="Gene3D" id="2.40.170.20">
    <property type="entry name" value="TonB-dependent receptor, beta-barrel domain"/>
    <property type="match status" value="1"/>
</dbReference>
<evidence type="ECO:0000259" key="12">
    <source>
        <dbReference type="Pfam" id="PF07715"/>
    </source>
</evidence>
<evidence type="ECO:0000256" key="7">
    <source>
        <dbReference type="ARBA" id="ARBA00023136"/>
    </source>
</evidence>
<comment type="similarity">
    <text evidence="9">Belongs to the TonB-dependent receptor family.</text>
</comment>
<keyword evidence="2" id="KW-0813">Transport</keyword>
<keyword evidence="14" id="KW-1185">Reference proteome</keyword>
<dbReference type="InterPro" id="IPR036942">
    <property type="entry name" value="Beta-barrel_TonB_sf"/>
</dbReference>